<comment type="caution">
    <text evidence="2">The sequence shown here is derived from an EMBL/GenBank/DDBJ whole genome shotgun (WGS) entry which is preliminary data.</text>
</comment>
<sequence>MNTVSEFLYTAHWRKYYLFMAAAKLERNDMSFCPGHYWNYILERETTIPCHFKHMVWENLALLLNFTGRYVHHQYFYDKPFLFHGLAMPMSSSRQILGNPFSSVSNAEMLNGLRFQQMSSDGVLYCEKNNVMKSISPKPWITPFTSMLWATIFLTMLSVMAEQCVTLCPTWRTNSNRTTVSCVVFNVGRVLLRQEGDGGKSLVLCILSIAVLLISTLYENLLTAKLVIPEEPESYGNIRQLVNAGYVIQVDESMHHANMEKRYKFDLAKYDLVDRVDTIFKKVDKLFVEVLYLAANDSSLAVLDVLADSGTDAPFRLRILRAITPRWNKCHKIRETLNLFPHYDIFLFHIQKDMIRMYDVFRENGMTLFWERMAIFRENFKVKWFRDEFKQRKENVTIHITLWNLVPLCILCGGLLVGSMGFFGLEAGRKRVFNTFIMKF</sequence>
<dbReference type="EMBL" id="LNIX01000005">
    <property type="protein sequence ID" value="OXA54216.1"/>
    <property type="molecule type" value="Genomic_DNA"/>
</dbReference>
<dbReference type="AlphaFoldDB" id="A0A226EBZ6"/>
<dbReference type="Proteomes" id="UP000198287">
    <property type="component" value="Unassembled WGS sequence"/>
</dbReference>
<keyword evidence="3" id="KW-1185">Reference proteome</keyword>
<reference evidence="2 3" key="1">
    <citation type="submission" date="2015-12" db="EMBL/GenBank/DDBJ databases">
        <title>The genome of Folsomia candida.</title>
        <authorList>
            <person name="Faddeeva A."/>
            <person name="Derks M.F."/>
            <person name="Anvar Y."/>
            <person name="Smit S."/>
            <person name="Van Straalen N."/>
            <person name="Roelofs D."/>
        </authorList>
    </citation>
    <scope>NUCLEOTIDE SEQUENCE [LARGE SCALE GENOMIC DNA]</scope>
    <source>
        <strain evidence="2 3">VU population</strain>
        <tissue evidence="2">Whole body</tissue>
    </source>
</reference>
<keyword evidence="1" id="KW-1133">Transmembrane helix</keyword>
<protein>
    <submittedName>
        <fullName evidence="2">Uncharacterized protein</fullName>
    </submittedName>
</protein>
<evidence type="ECO:0000313" key="2">
    <source>
        <dbReference type="EMBL" id="OXA54216.1"/>
    </source>
</evidence>
<gene>
    <name evidence="2" type="ORF">Fcan01_11654</name>
</gene>
<name>A0A226EBZ6_FOLCA</name>
<feature type="transmembrane region" description="Helical" evidence="1">
    <location>
        <begin position="400"/>
        <end position="425"/>
    </location>
</feature>
<accession>A0A226EBZ6</accession>
<evidence type="ECO:0000256" key="1">
    <source>
        <dbReference type="SAM" id="Phobius"/>
    </source>
</evidence>
<organism evidence="2 3">
    <name type="scientific">Folsomia candida</name>
    <name type="common">Springtail</name>
    <dbReference type="NCBI Taxonomy" id="158441"/>
    <lineage>
        <taxon>Eukaryota</taxon>
        <taxon>Metazoa</taxon>
        <taxon>Ecdysozoa</taxon>
        <taxon>Arthropoda</taxon>
        <taxon>Hexapoda</taxon>
        <taxon>Collembola</taxon>
        <taxon>Entomobryomorpha</taxon>
        <taxon>Isotomoidea</taxon>
        <taxon>Isotomidae</taxon>
        <taxon>Proisotominae</taxon>
        <taxon>Folsomia</taxon>
    </lineage>
</organism>
<proteinExistence type="predicted"/>
<keyword evidence="1" id="KW-0812">Transmembrane</keyword>
<evidence type="ECO:0000313" key="3">
    <source>
        <dbReference type="Proteomes" id="UP000198287"/>
    </source>
</evidence>
<keyword evidence="1" id="KW-0472">Membrane</keyword>